<comment type="similarity">
    <text evidence="7">Belongs to the ABC transporter superfamily. Spermidine/putrescine importer (TC 3.A.1.11.1) family.</text>
</comment>
<dbReference type="PANTHER" id="PTHR42781">
    <property type="entry name" value="SPERMIDINE/PUTRESCINE IMPORT ATP-BINDING PROTEIN POTA"/>
    <property type="match status" value="1"/>
</dbReference>
<dbReference type="InterPro" id="IPR003439">
    <property type="entry name" value="ABC_transporter-like_ATP-bd"/>
</dbReference>
<evidence type="ECO:0000259" key="8">
    <source>
        <dbReference type="PROSITE" id="PS50893"/>
    </source>
</evidence>
<feature type="domain" description="ABC transporter" evidence="8">
    <location>
        <begin position="24"/>
        <end position="255"/>
    </location>
</feature>
<gene>
    <name evidence="7" type="primary">potA</name>
    <name evidence="9" type="ORF">Q3V37_19370</name>
</gene>
<dbReference type="EC" id="7.6.2.11" evidence="7"/>
<dbReference type="InterPro" id="IPR017871">
    <property type="entry name" value="ABC_transporter-like_CS"/>
</dbReference>
<evidence type="ECO:0000256" key="3">
    <source>
        <dbReference type="ARBA" id="ARBA00022741"/>
    </source>
</evidence>
<comment type="subunit">
    <text evidence="7">The complex is composed of two ATP-binding proteins (PotA), two transmembrane proteins (PotB and PotC) and a solute-binding protein (PotD).</text>
</comment>
<dbReference type="GO" id="GO:0043190">
    <property type="term" value="C:ATP-binding cassette (ABC) transporter complex"/>
    <property type="evidence" value="ECO:0007669"/>
    <property type="project" value="InterPro"/>
</dbReference>
<dbReference type="InterPro" id="IPR013611">
    <property type="entry name" value="Transp-assoc_OB_typ2"/>
</dbReference>
<keyword evidence="5 7" id="KW-1278">Translocase</keyword>
<evidence type="ECO:0000256" key="4">
    <source>
        <dbReference type="ARBA" id="ARBA00022840"/>
    </source>
</evidence>
<evidence type="ECO:0000313" key="9">
    <source>
        <dbReference type="EMBL" id="WLS43562.1"/>
    </source>
</evidence>
<sequence>MPATPSPTVAPAPESVAPRAGTQIRLNGVTKDYGLAVPAVADVSLTIEPGEFMTLLGPSGSGKTTTLNLIAGFETLTAGTISFNGADVSALPPHKRNLGMLFQNYALFPHMTVAQNVAYPLRERRVSRAKTARKVAEVLELVQLTGRDDNYPAQLSGGQQQRVALARAIVFGPTALLLDEPLGALDRNLRSSLQLEIQRIHREVGSTFVFVTHDQEEAMNLSDRIALFNDGRIEQVGTPESLYEAPETLFTARFLGDSNVFQLSGSADDTVVWEDNVWALDSRTVSSRASAGGQVALVVRPEDVHIVTDGGAVPAGANSVAATIRDIGYMGSYRTAALSLGRGGTVGRARFDAMQTDLSVGQPIVAWWRIEKQRVVAV</sequence>
<dbReference type="RefSeq" id="WP_306271043.1">
    <property type="nucleotide sequence ID" value="NZ_CP130472.1"/>
</dbReference>
<dbReference type="PROSITE" id="PS50893">
    <property type="entry name" value="ABC_TRANSPORTER_2"/>
    <property type="match status" value="1"/>
</dbReference>
<dbReference type="InterPro" id="IPR005893">
    <property type="entry name" value="PotA-like"/>
</dbReference>
<dbReference type="GO" id="GO:0016887">
    <property type="term" value="F:ATP hydrolysis activity"/>
    <property type="evidence" value="ECO:0007669"/>
    <property type="project" value="InterPro"/>
</dbReference>
<reference evidence="9 10" key="1">
    <citation type="submission" date="2023-07" db="EMBL/GenBank/DDBJ databases">
        <title>Micromonospora profundi TRM 95458 converts glycerol to a new osmotic compound.</title>
        <authorList>
            <person name="Lu D."/>
        </authorList>
    </citation>
    <scope>NUCLEOTIDE SEQUENCE [LARGE SCALE GENOMIC DNA]</scope>
    <source>
        <strain evidence="9 10">TRM95458</strain>
    </source>
</reference>
<comment type="function">
    <text evidence="7">Part of the ABC transporter complex PotABCD involved in spermidine/putrescine import. Responsible for energy coupling to the transport system.</text>
</comment>
<accession>A0AAJ6HP11</accession>
<dbReference type="InterPro" id="IPR027417">
    <property type="entry name" value="P-loop_NTPase"/>
</dbReference>
<dbReference type="Gene3D" id="3.40.50.300">
    <property type="entry name" value="P-loop containing nucleotide triphosphate hydrolases"/>
    <property type="match status" value="1"/>
</dbReference>
<dbReference type="FunFam" id="3.40.50.300:FF:000425">
    <property type="entry name" value="Probable ABC transporter, ATP-binding subunit"/>
    <property type="match status" value="1"/>
</dbReference>
<keyword evidence="10" id="KW-1185">Reference proteome</keyword>
<dbReference type="SUPFAM" id="SSF52540">
    <property type="entry name" value="P-loop containing nucleoside triphosphate hydrolases"/>
    <property type="match status" value="1"/>
</dbReference>
<comment type="catalytic activity">
    <reaction evidence="7">
        <text>ATP + H2O + polyamine-[polyamine-binding protein]Side 1 = ADP + phosphate + polyamineSide 2 + [polyamine-binding protein]Side 1.</text>
        <dbReference type="EC" id="7.6.2.11"/>
    </reaction>
</comment>
<dbReference type="GO" id="GO:0015697">
    <property type="term" value="P:quaternary ammonium group transport"/>
    <property type="evidence" value="ECO:0007669"/>
    <property type="project" value="UniProtKB-ARBA"/>
</dbReference>
<name>A0AAJ6HP11_9ACTN</name>
<evidence type="ECO:0000256" key="5">
    <source>
        <dbReference type="ARBA" id="ARBA00022967"/>
    </source>
</evidence>
<protein>
    <recommendedName>
        <fullName evidence="7">Spermidine/putrescine import ATP-binding protein PotA</fullName>
        <ecNumber evidence="7">7.6.2.11</ecNumber>
    </recommendedName>
</protein>
<dbReference type="SUPFAM" id="SSF50331">
    <property type="entry name" value="MOP-like"/>
    <property type="match status" value="1"/>
</dbReference>
<keyword evidence="6 7" id="KW-0472">Membrane</keyword>
<organism evidence="9 10">
    <name type="scientific">Micromonospora profundi</name>
    <dbReference type="NCBI Taxonomy" id="1420889"/>
    <lineage>
        <taxon>Bacteria</taxon>
        <taxon>Bacillati</taxon>
        <taxon>Actinomycetota</taxon>
        <taxon>Actinomycetes</taxon>
        <taxon>Micromonosporales</taxon>
        <taxon>Micromonosporaceae</taxon>
        <taxon>Micromonospora</taxon>
    </lineage>
</organism>
<dbReference type="EMBL" id="CP130472">
    <property type="protein sequence ID" value="WLS43562.1"/>
    <property type="molecule type" value="Genomic_DNA"/>
</dbReference>
<dbReference type="Pfam" id="PF00005">
    <property type="entry name" value="ABC_tran"/>
    <property type="match status" value="1"/>
</dbReference>
<keyword evidence="4 7" id="KW-0067">ATP-binding</keyword>
<dbReference type="PANTHER" id="PTHR42781:SF4">
    <property type="entry name" value="SPERMIDINE_PUTRESCINE IMPORT ATP-BINDING PROTEIN POTA"/>
    <property type="match status" value="1"/>
</dbReference>
<dbReference type="PROSITE" id="PS00211">
    <property type="entry name" value="ABC_TRANSPORTER_1"/>
    <property type="match status" value="1"/>
</dbReference>
<proteinExistence type="inferred from homology"/>
<dbReference type="Gene3D" id="2.40.50.100">
    <property type="match status" value="1"/>
</dbReference>
<dbReference type="SMART" id="SM00382">
    <property type="entry name" value="AAA"/>
    <property type="match status" value="1"/>
</dbReference>
<evidence type="ECO:0000256" key="7">
    <source>
        <dbReference type="RuleBase" id="RU364083"/>
    </source>
</evidence>
<dbReference type="GO" id="GO:0015417">
    <property type="term" value="F:ABC-type polyamine transporter activity"/>
    <property type="evidence" value="ECO:0007669"/>
    <property type="project" value="UniProtKB-EC"/>
</dbReference>
<keyword evidence="1 7" id="KW-0813">Transport</keyword>
<dbReference type="AlphaFoldDB" id="A0AAJ6HP11"/>
<dbReference type="GO" id="GO:0005524">
    <property type="term" value="F:ATP binding"/>
    <property type="evidence" value="ECO:0007669"/>
    <property type="project" value="UniProtKB-KW"/>
</dbReference>
<dbReference type="NCBIfam" id="TIGR01187">
    <property type="entry name" value="potA"/>
    <property type="match status" value="1"/>
</dbReference>
<dbReference type="Pfam" id="PF08402">
    <property type="entry name" value="TOBE_2"/>
    <property type="match status" value="1"/>
</dbReference>
<dbReference type="KEGG" id="mprn:Q3V37_19370"/>
<evidence type="ECO:0000256" key="1">
    <source>
        <dbReference type="ARBA" id="ARBA00022448"/>
    </source>
</evidence>
<evidence type="ECO:0000256" key="2">
    <source>
        <dbReference type="ARBA" id="ARBA00022475"/>
    </source>
</evidence>
<dbReference type="InterPro" id="IPR008995">
    <property type="entry name" value="Mo/tungstate-bd_C_term_dom"/>
</dbReference>
<dbReference type="InterPro" id="IPR050093">
    <property type="entry name" value="ABC_SmlMolc_Importer"/>
</dbReference>
<keyword evidence="3 7" id="KW-0547">Nucleotide-binding</keyword>
<keyword evidence="2 7" id="KW-1003">Cell membrane</keyword>
<evidence type="ECO:0000313" key="10">
    <source>
        <dbReference type="Proteomes" id="UP001235874"/>
    </source>
</evidence>
<dbReference type="InterPro" id="IPR003593">
    <property type="entry name" value="AAA+_ATPase"/>
</dbReference>
<evidence type="ECO:0000256" key="6">
    <source>
        <dbReference type="ARBA" id="ARBA00023136"/>
    </source>
</evidence>
<dbReference type="Proteomes" id="UP001235874">
    <property type="component" value="Chromosome"/>
</dbReference>